<accession>A0A6P0DNQ8</accession>
<feature type="region of interest" description="Disordered" evidence="1">
    <location>
        <begin position="1"/>
        <end position="27"/>
    </location>
</feature>
<protein>
    <submittedName>
        <fullName evidence="2">Uncharacterized protein</fullName>
    </submittedName>
</protein>
<dbReference type="Proteomes" id="UP000471409">
    <property type="component" value="Unassembled WGS sequence"/>
</dbReference>
<proteinExistence type="predicted"/>
<comment type="caution">
    <text evidence="2">The sequence shown here is derived from an EMBL/GenBank/DDBJ whole genome shotgun (WGS) entry which is preliminary data.</text>
</comment>
<sequence>MPLANARRAKPSKSSRSGSPDVIRKPPFAVLIQNSTDLETSKRVTDRSPWYEHVEDRLRDHVNGIANKWWESMRPRK</sequence>
<gene>
    <name evidence="2" type="ORF">GUK36_36625</name>
</gene>
<organism evidence="2 3">
    <name type="scientific">Rhizobium leguminosarum</name>
    <dbReference type="NCBI Taxonomy" id="384"/>
    <lineage>
        <taxon>Bacteria</taxon>
        <taxon>Pseudomonadati</taxon>
        <taxon>Pseudomonadota</taxon>
        <taxon>Alphaproteobacteria</taxon>
        <taxon>Hyphomicrobiales</taxon>
        <taxon>Rhizobiaceae</taxon>
        <taxon>Rhizobium/Agrobacterium group</taxon>
        <taxon>Rhizobium</taxon>
    </lineage>
</organism>
<dbReference type="AlphaFoldDB" id="A0A6P0DNQ8"/>
<dbReference type="EMBL" id="WXXP01000048">
    <property type="protein sequence ID" value="NEK54819.1"/>
    <property type="molecule type" value="Genomic_DNA"/>
</dbReference>
<reference evidence="2 3" key="1">
    <citation type="submission" date="2020-01" db="EMBL/GenBank/DDBJ databases">
        <title>Rhizobium genotypes associated with high levels of biological nitrogen fixation by grain legumes in a temperate-maritime cropping system.</title>
        <authorList>
            <person name="Maluk M."/>
            <person name="Francesc Ferrando Molina F."/>
            <person name="Lopez Del Egido L."/>
            <person name="Lafos M."/>
            <person name="Langarica-Fuentes A."/>
            <person name="Gebre Yohannes G."/>
            <person name="Young M.W."/>
            <person name="Martin P."/>
            <person name="Gantlett R."/>
            <person name="Kenicer G."/>
            <person name="Hawes C."/>
            <person name="Begg G.S."/>
            <person name="Quilliam R.S."/>
            <person name="Squire G.R."/>
            <person name="Poole P.S."/>
            <person name="Young P.W."/>
            <person name="Iannetta P.M."/>
            <person name="James E.K."/>
        </authorList>
    </citation>
    <scope>NUCLEOTIDE SEQUENCE [LARGE SCALE GENOMIC DNA]</scope>
    <source>
        <strain evidence="2 3">JHI944</strain>
    </source>
</reference>
<evidence type="ECO:0000256" key="1">
    <source>
        <dbReference type="SAM" id="MobiDB-lite"/>
    </source>
</evidence>
<name>A0A6P0DNQ8_RHILE</name>
<evidence type="ECO:0000313" key="2">
    <source>
        <dbReference type="EMBL" id="NEK54819.1"/>
    </source>
</evidence>
<evidence type="ECO:0000313" key="3">
    <source>
        <dbReference type="Proteomes" id="UP000471409"/>
    </source>
</evidence>